<dbReference type="PANTHER" id="PTHR30026:SF21">
    <property type="entry name" value="SLR1270 PROTEIN"/>
    <property type="match status" value="1"/>
</dbReference>
<evidence type="ECO:0000256" key="4">
    <source>
        <dbReference type="ARBA" id="ARBA00022452"/>
    </source>
</evidence>
<dbReference type="PANTHER" id="PTHR30026">
    <property type="entry name" value="OUTER MEMBRANE PROTEIN TOLC"/>
    <property type="match status" value="1"/>
</dbReference>
<feature type="coiled-coil region" evidence="8">
    <location>
        <begin position="263"/>
        <end position="290"/>
    </location>
</feature>
<evidence type="ECO:0000313" key="9">
    <source>
        <dbReference type="EMBL" id="TRT58446.1"/>
    </source>
</evidence>
<gene>
    <name evidence="9" type="ORF">EWV85_06005</name>
</gene>
<dbReference type="GO" id="GO:0015288">
    <property type="term" value="F:porin activity"/>
    <property type="evidence" value="ECO:0007669"/>
    <property type="project" value="TreeGrafter"/>
</dbReference>
<organism evidence="9 10">
    <name type="scientific">Microcystis aeruginosa Ma_QC_C_20070703_M131</name>
    <dbReference type="NCBI Taxonomy" id="2486263"/>
    <lineage>
        <taxon>Bacteria</taxon>
        <taxon>Bacillati</taxon>
        <taxon>Cyanobacteriota</taxon>
        <taxon>Cyanophyceae</taxon>
        <taxon>Oscillatoriophycideae</taxon>
        <taxon>Chroococcales</taxon>
        <taxon>Microcystaceae</taxon>
        <taxon>Microcystis</taxon>
    </lineage>
</organism>
<dbReference type="EMBL" id="SFCA01000071">
    <property type="protein sequence ID" value="TRT58446.1"/>
    <property type="molecule type" value="Genomic_DNA"/>
</dbReference>
<dbReference type="Gene3D" id="1.20.1600.10">
    <property type="entry name" value="Outer membrane efflux proteins (OEP)"/>
    <property type="match status" value="2"/>
</dbReference>
<comment type="caution">
    <text evidence="9">The sequence shown here is derived from an EMBL/GenBank/DDBJ whole genome shotgun (WGS) entry which is preliminary data.</text>
</comment>
<evidence type="ECO:0000256" key="5">
    <source>
        <dbReference type="ARBA" id="ARBA00022692"/>
    </source>
</evidence>
<evidence type="ECO:0000256" key="8">
    <source>
        <dbReference type="SAM" id="Coils"/>
    </source>
</evidence>
<feature type="coiled-coil region" evidence="8">
    <location>
        <begin position="191"/>
        <end position="218"/>
    </location>
</feature>
<protein>
    <recommendedName>
        <fullName evidence="11">TolC family protein</fullName>
    </recommendedName>
</protein>
<keyword evidence="8" id="KW-0175">Coiled coil</keyword>
<feature type="coiled-coil region" evidence="8">
    <location>
        <begin position="113"/>
        <end position="140"/>
    </location>
</feature>
<dbReference type="InterPro" id="IPR003423">
    <property type="entry name" value="OMP_efflux"/>
</dbReference>
<dbReference type="Pfam" id="PF02321">
    <property type="entry name" value="OEP"/>
    <property type="match status" value="2"/>
</dbReference>
<dbReference type="InterPro" id="IPR051906">
    <property type="entry name" value="TolC-like"/>
</dbReference>
<name>A0A551YBV4_MICAE</name>
<accession>A0A551YBV4</accession>
<evidence type="ECO:0000313" key="10">
    <source>
        <dbReference type="Proteomes" id="UP000316443"/>
    </source>
</evidence>
<dbReference type="GO" id="GO:0015562">
    <property type="term" value="F:efflux transmembrane transporter activity"/>
    <property type="evidence" value="ECO:0007669"/>
    <property type="project" value="InterPro"/>
</dbReference>
<evidence type="ECO:0000256" key="7">
    <source>
        <dbReference type="ARBA" id="ARBA00023237"/>
    </source>
</evidence>
<dbReference type="GO" id="GO:0009279">
    <property type="term" value="C:cell outer membrane"/>
    <property type="evidence" value="ECO:0007669"/>
    <property type="project" value="UniProtKB-SubCell"/>
</dbReference>
<comment type="subcellular location">
    <subcellularLocation>
        <location evidence="1">Cell outer membrane</location>
    </subcellularLocation>
</comment>
<comment type="similarity">
    <text evidence="2">Belongs to the outer membrane factor (OMF) (TC 1.B.17) family.</text>
</comment>
<dbReference type="AlphaFoldDB" id="A0A551YBV4"/>
<keyword evidence="7" id="KW-0998">Cell outer membrane</keyword>
<evidence type="ECO:0000256" key="6">
    <source>
        <dbReference type="ARBA" id="ARBA00023136"/>
    </source>
</evidence>
<dbReference type="SUPFAM" id="SSF56954">
    <property type="entry name" value="Outer membrane efflux proteins (OEP)"/>
    <property type="match status" value="1"/>
</dbReference>
<dbReference type="GO" id="GO:1990281">
    <property type="term" value="C:efflux pump complex"/>
    <property type="evidence" value="ECO:0007669"/>
    <property type="project" value="TreeGrafter"/>
</dbReference>
<keyword evidence="3" id="KW-0813">Transport</keyword>
<keyword evidence="4" id="KW-1134">Transmembrane beta strand</keyword>
<dbReference type="Proteomes" id="UP000316443">
    <property type="component" value="Unassembled WGS sequence"/>
</dbReference>
<reference evidence="9 10" key="1">
    <citation type="submission" date="2019-01" db="EMBL/GenBank/DDBJ databases">
        <title>Coherence of Microcystis species and biogeography revealed through population genomics.</title>
        <authorList>
            <person name="Perez-Carrascal O.M."/>
            <person name="Terrat Y."/>
            <person name="Giani A."/>
            <person name="Fortin N."/>
            <person name="Tromas N."/>
            <person name="Shapiro B.J."/>
        </authorList>
    </citation>
    <scope>NUCLEOTIDE SEQUENCE [LARGE SCALE GENOMIC DNA]</scope>
    <source>
        <strain evidence="9">Ma_QC_C_20070703_M131</strain>
    </source>
</reference>
<keyword evidence="6" id="KW-0472">Membrane</keyword>
<evidence type="ECO:0008006" key="11">
    <source>
        <dbReference type="Google" id="ProtNLM"/>
    </source>
</evidence>
<keyword evidence="5" id="KW-0812">Transmembrane</keyword>
<evidence type="ECO:0000256" key="3">
    <source>
        <dbReference type="ARBA" id="ARBA00022448"/>
    </source>
</evidence>
<evidence type="ECO:0000256" key="2">
    <source>
        <dbReference type="ARBA" id="ARBA00007613"/>
    </source>
</evidence>
<proteinExistence type="inferred from homology"/>
<sequence length="643" mass="71631">MLREILVNSSILILSLTEVELAKANPVQTSFSNQFPDVYSLKNSSRKTNFEPKLLQQKQNYLERKSKKISNDIVEITMEKQNQSFPSELNSNPSPLLLPTEQDIKQSQEHLIAITLEQAIELAKRNNQQLKIAILQLESSRAGLAEAMAALYPNLSFSTTATRVLSASGELAAQANEKQQIATLNGFETQLQNSQALVNFLQGRVNAKQEELDQINNIIVPSPPTDIAPDLAQQIEALSPFFVPQSAVTQLAGQTQIQKSIELEFLTRDLQQAQTSLQSQQNQIASTRQSISQISNFVTTTVDGKLSLSYKIYSPGRQANINSAKETLRINELEVTRIEDQLILDVALAYYDLQQADAQVLIFQNDVNDRSKRLESIELMLNVGLATKLDLLNAQVDLDNAIQELRNNQAIQKTTSRNLATILNLPASITPTSADPVSQTGVWQLPLDETILLAFKNRVELEQRLAQRQRSGAEQQLALAAIRPSLSLFAEYNVLSLATEDPNPFTPKGTEDGYAFGLNFNWLFFDGGAATSRAKQAATGMAIAEQQYSETANNIRLEVERAYYQLQPQLRNIETATQSIKRAEEALQAAEIRFDLGVNTQTEVLDARNRLVRAQNNLINAIITYNRSFAQLQRAAGFRRGKN</sequence>
<evidence type="ECO:0000256" key="1">
    <source>
        <dbReference type="ARBA" id="ARBA00004442"/>
    </source>
</evidence>